<dbReference type="PANTHER" id="PTHR38432:SF1">
    <property type="entry name" value="TELA-LIKE PROTEIN SAOUHSC_01408"/>
    <property type="match status" value="1"/>
</dbReference>
<comment type="caution">
    <text evidence="1">The sequence shown here is derived from an EMBL/GenBank/DDBJ whole genome shotgun (WGS) entry which is preliminary data.</text>
</comment>
<organism evidence="1">
    <name type="scientific">marine sediment metagenome</name>
    <dbReference type="NCBI Taxonomy" id="412755"/>
    <lineage>
        <taxon>unclassified sequences</taxon>
        <taxon>metagenomes</taxon>
        <taxon>ecological metagenomes</taxon>
    </lineage>
</organism>
<dbReference type="PIRSF" id="PIRSF026508">
    <property type="entry name" value="TelA"/>
    <property type="match status" value="1"/>
</dbReference>
<dbReference type="AlphaFoldDB" id="A0A0F9PFN0"/>
<protein>
    <recommendedName>
        <fullName evidence="2">Toxic anion resistance protein</fullName>
    </recommendedName>
</protein>
<name>A0A0F9PFN0_9ZZZZ</name>
<dbReference type="PANTHER" id="PTHR38432">
    <property type="entry name" value="TELA-LIKE PROTEIN SAOUHSC_01408"/>
    <property type="match status" value="1"/>
</dbReference>
<dbReference type="Pfam" id="PF05816">
    <property type="entry name" value="TelA"/>
    <property type="match status" value="1"/>
</dbReference>
<evidence type="ECO:0008006" key="2">
    <source>
        <dbReference type="Google" id="ProtNLM"/>
    </source>
</evidence>
<evidence type="ECO:0000313" key="1">
    <source>
        <dbReference type="EMBL" id="KKM99830.1"/>
    </source>
</evidence>
<reference evidence="1" key="1">
    <citation type="journal article" date="2015" name="Nature">
        <title>Complex archaea that bridge the gap between prokaryotes and eukaryotes.</title>
        <authorList>
            <person name="Spang A."/>
            <person name="Saw J.H."/>
            <person name="Jorgensen S.L."/>
            <person name="Zaremba-Niedzwiedzka K."/>
            <person name="Martijn J."/>
            <person name="Lind A.E."/>
            <person name="van Eijk R."/>
            <person name="Schleper C."/>
            <person name="Guy L."/>
            <person name="Ettema T.J."/>
        </authorList>
    </citation>
    <scope>NUCLEOTIDE SEQUENCE</scope>
</reference>
<proteinExistence type="predicted"/>
<dbReference type="EMBL" id="LAZR01005453">
    <property type="protein sequence ID" value="KKM99830.1"/>
    <property type="molecule type" value="Genomic_DNA"/>
</dbReference>
<dbReference type="InterPro" id="IPR008863">
    <property type="entry name" value="Toxic_anion-R_TelA"/>
</dbReference>
<sequence>MATLTKDDAVKVEMEVSMADSKGALAVLADNKSPEDQAKVLQLMAQINMDDTTSVISFGVSAQAGLSEQSSAMLAGVRNKDTGPAGQVMNGLMVQIRGLGLDDLDPNAKRGFIAKLLKKLTPLQKFIQQYESIESQIDATVAKLEGEQKKLNRDVLMLDGMYNEALKFFNELAFYIEAAEMKLEDVRAVDIPALQAHADKTDNMMDHQKAKDMVDRSMDLERKIHDLMLTRTVTMQMLPQLRMIQDTDKSLVTKIGSSILVTIPVWKNQIAMSIALHNQAGAAAVTKAVGDATSEMIETTAKQLRTGNAAARKEVERGVIDIESIKRANEDLIATIAESIQIAEEGQRARIAAKADMNQCETELKAALRDAKGTVVDAVADSI</sequence>
<gene>
    <name evidence="1" type="ORF">LCGC14_1143970</name>
</gene>
<accession>A0A0F9PFN0</accession>